<evidence type="ECO:0000313" key="3">
    <source>
        <dbReference type="Proteomes" id="UP000033116"/>
    </source>
</evidence>
<dbReference type="AlphaFoldDB" id="A0A0E3RFB7"/>
<dbReference type="Pfam" id="PF12680">
    <property type="entry name" value="SnoaL_2"/>
    <property type="match status" value="1"/>
</dbReference>
<feature type="domain" description="SnoaL-like" evidence="1">
    <location>
        <begin position="1"/>
        <end position="94"/>
    </location>
</feature>
<dbReference type="Proteomes" id="UP000033116">
    <property type="component" value="Chromosome"/>
</dbReference>
<dbReference type="Gene3D" id="3.10.450.50">
    <property type="match status" value="1"/>
</dbReference>
<protein>
    <recommendedName>
        <fullName evidence="1">SnoaL-like domain-containing protein</fullName>
    </recommendedName>
</protein>
<evidence type="ECO:0000313" key="2">
    <source>
        <dbReference type="EMBL" id="AKB62919.1"/>
    </source>
</evidence>
<accession>A0A0E3RFB7</accession>
<dbReference type="InterPro" id="IPR032710">
    <property type="entry name" value="NTF2-like_dom_sf"/>
</dbReference>
<reference evidence="2 3" key="1">
    <citation type="submission" date="2014-07" db="EMBL/GenBank/DDBJ databases">
        <title>Methanogenic archaea and the global carbon cycle.</title>
        <authorList>
            <person name="Henriksen J.R."/>
            <person name="Luke J."/>
            <person name="Reinhart S."/>
            <person name="Benedict M.N."/>
            <person name="Youngblut N.D."/>
            <person name="Metcalf M.E."/>
            <person name="Whitaker R.J."/>
            <person name="Metcalf W.W."/>
        </authorList>
    </citation>
    <scope>NUCLEOTIDE SEQUENCE [LARGE SCALE GENOMIC DNA]</scope>
    <source>
        <strain evidence="2 3">SarPi</strain>
    </source>
</reference>
<sequence>MHDDIKFENTSNGEINLTTNGIAELRNQAELARHLFRERKQTITGIKFNADQVEVKIDYYGILAVDFSDELKTGDVIELKGSSIFRFKDNKIIELKDIG</sequence>
<dbReference type="PATRIC" id="fig|1434115.4.peg.3724"/>
<organism evidence="2 3">
    <name type="scientific">Methanosarcina mazei SarPi</name>
    <dbReference type="NCBI Taxonomy" id="1434115"/>
    <lineage>
        <taxon>Archaea</taxon>
        <taxon>Methanobacteriati</taxon>
        <taxon>Methanobacteriota</taxon>
        <taxon>Stenosarchaea group</taxon>
        <taxon>Methanomicrobia</taxon>
        <taxon>Methanosarcinales</taxon>
        <taxon>Methanosarcinaceae</taxon>
        <taxon>Methanosarcina</taxon>
    </lineage>
</organism>
<gene>
    <name evidence="2" type="ORF">MSMAP_2934</name>
</gene>
<dbReference type="InterPro" id="IPR037401">
    <property type="entry name" value="SnoaL-like"/>
</dbReference>
<dbReference type="EMBL" id="CP009511">
    <property type="protein sequence ID" value="AKB62919.1"/>
    <property type="molecule type" value="Genomic_DNA"/>
</dbReference>
<dbReference type="HOGENOM" id="CLU_161197_0_0_2"/>
<dbReference type="SUPFAM" id="SSF54427">
    <property type="entry name" value="NTF2-like"/>
    <property type="match status" value="1"/>
</dbReference>
<proteinExistence type="predicted"/>
<evidence type="ECO:0000259" key="1">
    <source>
        <dbReference type="Pfam" id="PF12680"/>
    </source>
</evidence>
<name>A0A0E3RFB7_METMZ</name>